<evidence type="ECO:0000313" key="7">
    <source>
        <dbReference type="EMBL" id="TMQ70748.1"/>
    </source>
</evidence>
<evidence type="ECO:0000256" key="3">
    <source>
        <dbReference type="ARBA" id="ARBA00023004"/>
    </source>
</evidence>
<dbReference type="Proteomes" id="UP000319836">
    <property type="component" value="Unassembled WGS sequence"/>
</dbReference>
<reference evidence="7 8" key="1">
    <citation type="journal article" date="2019" name="Nat. Microbiol.">
        <title>Mediterranean grassland soil C-N compound turnover is dependent on rainfall and depth, and is mediated by genomically divergent microorganisms.</title>
        <authorList>
            <person name="Diamond S."/>
            <person name="Andeer P.F."/>
            <person name="Li Z."/>
            <person name="Crits-Christoph A."/>
            <person name="Burstein D."/>
            <person name="Anantharaman K."/>
            <person name="Lane K.R."/>
            <person name="Thomas B.C."/>
            <person name="Pan C."/>
            <person name="Northen T.R."/>
            <person name="Banfield J.F."/>
        </authorList>
    </citation>
    <scope>NUCLEOTIDE SEQUENCE [LARGE SCALE GENOMIC DNA]</scope>
    <source>
        <strain evidence="7">WS_10</strain>
    </source>
</reference>
<keyword evidence="5" id="KW-1015">Disulfide bond</keyword>
<dbReference type="PANTHER" id="PTHR13847">
    <property type="entry name" value="SARCOSINE DEHYDROGENASE-RELATED"/>
    <property type="match status" value="1"/>
</dbReference>
<keyword evidence="4" id="KW-0411">Iron-sulfur</keyword>
<dbReference type="GO" id="GO:0046872">
    <property type="term" value="F:metal ion binding"/>
    <property type="evidence" value="ECO:0007669"/>
    <property type="project" value="UniProtKB-KW"/>
</dbReference>
<evidence type="ECO:0000259" key="6">
    <source>
        <dbReference type="PROSITE" id="PS51296"/>
    </source>
</evidence>
<dbReference type="InterPro" id="IPR036922">
    <property type="entry name" value="Rieske_2Fe-2S_sf"/>
</dbReference>
<name>A0A538U4D1_UNCEI</name>
<accession>A0A538U4D1</accession>
<dbReference type="Pfam" id="PF00355">
    <property type="entry name" value="Rieske"/>
    <property type="match status" value="1"/>
</dbReference>
<dbReference type="Pfam" id="PF01266">
    <property type="entry name" value="DAO"/>
    <property type="match status" value="1"/>
</dbReference>
<dbReference type="InterPro" id="IPR005805">
    <property type="entry name" value="Rieske_Fe-S_prot_C"/>
</dbReference>
<evidence type="ECO:0000256" key="4">
    <source>
        <dbReference type="ARBA" id="ARBA00023014"/>
    </source>
</evidence>
<keyword evidence="3" id="KW-0408">Iron</keyword>
<dbReference type="PANTHER" id="PTHR13847:SF281">
    <property type="entry name" value="FAD DEPENDENT OXIDOREDUCTASE DOMAIN-CONTAINING PROTEIN"/>
    <property type="match status" value="1"/>
</dbReference>
<proteinExistence type="predicted"/>
<evidence type="ECO:0000313" key="8">
    <source>
        <dbReference type="Proteomes" id="UP000319836"/>
    </source>
</evidence>
<gene>
    <name evidence="7" type="ORF">E6K80_07520</name>
</gene>
<dbReference type="InterPro" id="IPR036188">
    <property type="entry name" value="FAD/NAD-bd_sf"/>
</dbReference>
<sequence length="530" mass="57953">MDTGSGNTVSVWMDDERLASRRKLDRDRDAEVCVVGAGIAGLSVAHQLAREGRSVVVLEDGRIGSGETSRTTAHVSNAFDDRYALVERLHGELGARLVAESHTMAIDEVERIARSEAFDCRFQRLDGYLFVPPGDPQDVLEREIDACHRAGLSDVAWVDRAPLVGFESGRCLRFPGQAQIHPLRYLNGLAMAIERRQGLIFTDTHVTNIEEAKDGARVRVETEGGQVVTAGHVVVATNTPINDMLTLHTKQYAYRTYVIGAAVAPGTVTPALFWDTEHPYHYARLALQDDGGEILIEGGEDHKTGQGNDAEERYARLVSWARERFPGMGPVQYRWSGQIMEPVDTVAYIGRNPGDEKIWVATGDSGNGITHGVIAGMLLRDLIMGRENPWARVYEPSRKSLRAVLAYTKENLNTAAQYASWVMGGDVDDIEQVPRESGAVVRQGLKKIAVYRDSNGTAHCRSAVCTHLGAIVTWNSEEQTWDCPAHGSRFDAKGKVLNGPANSDLPRIDEAEMAKIAVPRAVTGESGSAA</sequence>
<evidence type="ECO:0000256" key="5">
    <source>
        <dbReference type="ARBA" id="ARBA00023157"/>
    </source>
</evidence>
<dbReference type="Gene3D" id="2.102.10.10">
    <property type="entry name" value="Rieske [2Fe-2S] iron-sulphur domain"/>
    <property type="match status" value="1"/>
</dbReference>
<dbReference type="GO" id="GO:0005737">
    <property type="term" value="C:cytoplasm"/>
    <property type="evidence" value="ECO:0007669"/>
    <property type="project" value="TreeGrafter"/>
</dbReference>
<evidence type="ECO:0000256" key="1">
    <source>
        <dbReference type="ARBA" id="ARBA00022714"/>
    </source>
</evidence>
<dbReference type="PROSITE" id="PS51296">
    <property type="entry name" value="RIESKE"/>
    <property type="match status" value="1"/>
</dbReference>
<dbReference type="SUPFAM" id="SSF51905">
    <property type="entry name" value="FAD/NAD(P)-binding domain"/>
    <property type="match status" value="1"/>
</dbReference>
<dbReference type="SUPFAM" id="SSF50022">
    <property type="entry name" value="ISP domain"/>
    <property type="match status" value="1"/>
</dbReference>
<dbReference type="InterPro" id="IPR006076">
    <property type="entry name" value="FAD-dep_OxRdtase"/>
</dbReference>
<keyword evidence="1" id="KW-0001">2Fe-2S</keyword>
<dbReference type="AlphaFoldDB" id="A0A538U4D1"/>
<dbReference type="GO" id="GO:0016020">
    <property type="term" value="C:membrane"/>
    <property type="evidence" value="ECO:0007669"/>
    <property type="project" value="InterPro"/>
</dbReference>
<comment type="caution">
    <text evidence="7">The sequence shown here is derived from an EMBL/GenBank/DDBJ whole genome shotgun (WGS) entry which is preliminary data.</text>
</comment>
<evidence type="ECO:0000256" key="2">
    <source>
        <dbReference type="ARBA" id="ARBA00022723"/>
    </source>
</evidence>
<organism evidence="7 8">
    <name type="scientific">Eiseniibacteriota bacterium</name>
    <dbReference type="NCBI Taxonomy" id="2212470"/>
    <lineage>
        <taxon>Bacteria</taxon>
        <taxon>Candidatus Eiseniibacteriota</taxon>
    </lineage>
</organism>
<dbReference type="Gene3D" id="3.30.9.10">
    <property type="entry name" value="D-Amino Acid Oxidase, subunit A, domain 2"/>
    <property type="match status" value="1"/>
</dbReference>
<dbReference type="Gene3D" id="3.50.50.60">
    <property type="entry name" value="FAD/NAD(P)-binding domain"/>
    <property type="match status" value="1"/>
</dbReference>
<dbReference type="GO" id="GO:0051537">
    <property type="term" value="F:2 iron, 2 sulfur cluster binding"/>
    <property type="evidence" value="ECO:0007669"/>
    <property type="project" value="UniProtKB-KW"/>
</dbReference>
<feature type="domain" description="Rieske" evidence="6">
    <location>
        <begin position="425"/>
        <end position="507"/>
    </location>
</feature>
<protein>
    <submittedName>
        <fullName evidence="7">FAD-dependent oxidoreductase</fullName>
    </submittedName>
</protein>
<dbReference type="InterPro" id="IPR017941">
    <property type="entry name" value="Rieske_2Fe-2S"/>
</dbReference>
<dbReference type="EMBL" id="VBPA01000183">
    <property type="protein sequence ID" value="TMQ70748.1"/>
    <property type="molecule type" value="Genomic_DNA"/>
</dbReference>
<dbReference type="PRINTS" id="PR00162">
    <property type="entry name" value="RIESKE"/>
</dbReference>
<keyword evidence="2" id="KW-0479">Metal-binding</keyword>